<evidence type="ECO:0000256" key="3">
    <source>
        <dbReference type="ARBA" id="ARBA00022452"/>
    </source>
</evidence>
<proteinExistence type="inferred from homology"/>
<gene>
    <name evidence="12" type="ORF">FAZ19_15585</name>
</gene>
<evidence type="ECO:0000313" key="13">
    <source>
        <dbReference type="Proteomes" id="UP000309872"/>
    </source>
</evidence>
<keyword evidence="2 8" id="KW-0813">Transport</keyword>
<feature type="domain" description="TonB-dependent receptor-like beta-barrel" evidence="10">
    <location>
        <begin position="556"/>
        <end position="1123"/>
    </location>
</feature>
<evidence type="ECO:0000256" key="8">
    <source>
        <dbReference type="PROSITE-ProRule" id="PRU01360"/>
    </source>
</evidence>
<dbReference type="InterPro" id="IPR036942">
    <property type="entry name" value="Beta-barrel_TonB_sf"/>
</dbReference>
<dbReference type="Pfam" id="PF00593">
    <property type="entry name" value="TonB_dep_Rec_b-barrel"/>
    <property type="match status" value="1"/>
</dbReference>
<dbReference type="Pfam" id="PF07715">
    <property type="entry name" value="Plug"/>
    <property type="match status" value="1"/>
</dbReference>
<evidence type="ECO:0000256" key="2">
    <source>
        <dbReference type="ARBA" id="ARBA00022448"/>
    </source>
</evidence>
<evidence type="ECO:0000313" key="12">
    <source>
        <dbReference type="EMBL" id="TJY63697.1"/>
    </source>
</evidence>
<dbReference type="GO" id="GO:0009279">
    <property type="term" value="C:cell outer membrane"/>
    <property type="evidence" value="ECO:0007669"/>
    <property type="project" value="UniProtKB-SubCell"/>
</dbReference>
<dbReference type="InterPro" id="IPR039426">
    <property type="entry name" value="TonB-dep_rcpt-like"/>
</dbReference>
<organism evidence="12 13">
    <name type="scientific">Sphingobacterium alkalisoli</name>
    <dbReference type="NCBI Taxonomy" id="1874115"/>
    <lineage>
        <taxon>Bacteria</taxon>
        <taxon>Pseudomonadati</taxon>
        <taxon>Bacteroidota</taxon>
        <taxon>Sphingobacteriia</taxon>
        <taxon>Sphingobacteriales</taxon>
        <taxon>Sphingobacteriaceae</taxon>
        <taxon>Sphingobacterium</taxon>
    </lineage>
</organism>
<evidence type="ECO:0000256" key="4">
    <source>
        <dbReference type="ARBA" id="ARBA00022692"/>
    </source>
</evidence>
<comment type="caution">
    <text evidence="12">The sequence shown here is derived from an EMBL/GenBank/DDBJ whole genome shotgun (WGS) entry which is preliminary data.</text>
</comment>
<sequence length="1155" mass="128167">MLLHPRNKLGLIHFNSTKLTYQMYKKNLTWMSCAVAKSGLKINKYSSSSRSRSFILIFFFLLSASFSRAQVLKEQVNLKFTDTSLEKALQAIESKVAVRFVYNDSHMNAAKKVTGSYTGSLATVVEQILAPFQLDYDFVDNQYIVLQQKRSEQNTPSTVDNRNKVNQNGFVQFGSVVDENGNLLPNVIVSVVNAGNLVHTDANGRFNIGVIDDSYTLSIRSMGYKTVEIKSRRYEDLKIQLVPDLSSLDEVLVIGYGTTTRRNSTGSTVRVTSKDIMNTPTTNLASALQGRAAGVYVSQGNGLPGSPMTFNIRGVNSLISSGSTINRNAPLFIVDGIPFSSDAINSSVGTGLNGANGAASPLNLINPLDIESIDILKDADATAIYGSRAANGVVLITTKKGRAGKTQLDGMYRQGVAKVSKFLDLLNTEQYLAIRTKAFENAMAADPTYTPESDDAFDLTRWDQNAYTDFQKLLIGNTAKTSDANISLSGGNLSTNFRLSGTFHKEGNVFVGDQGYRRSAVNFNLSHKTLNDRLQIGFSTIYSADNNDVSILDQTSIAYNLPPNYPLYNADGSLYWSGLSFGVPRNPLGDLNQTVQNKGSNLMSNLNFDLRIWKGLSFKTNLGYGKSDMDQKRLAPLSSMDPGVSTNVANSIFAYNSMENYSVEPQLDYNVNIFEGKLSTMVGGTWQYTTSRQPFYTLARDFISDDFLENIGSAASVSTSRSSSEYKYASLFGRVNYNWKSKYILNVNFRRDGSSRFAPDSRYGNFGSVGAAWNFSEETWLKSIDLLSFGKLRASYGWVGNDKIQDYGYFDSYRSVPYVYNGLPGMVPSRLPNSNFRWETSKKLETGLELGFLNDRISLITSFYRNLSGDQLINYSVSGQAGFTSYQANFPALVENKGWEFTLNTQNINTKDFSWRSSFNISLNRNKLAEYPDIERSAYSSQLVVGHPMNPIYAYRFTGFDQTTGMPTFEDLNGDGNISFGLSDYNLGDRFLAGTTLPKYFGGFSNTLSYKNVTLDFLFQFVNQKGRSFIASSFYPPGYSMNNYAAQPALEYINAGLPSQPQVAAGSRNAYIAWSNYVGSDAVLTNTSFIRLKNVSLSYDIKGDFVERLKFKNLRLQVQGHNLFTVTDYFGYDPESQGLNLPPLRTIVGTLQFTF</sequence>
<name>A0A4U0GX48_9SPHI</name>
<dbReference type="Proteomes" id="UP000309872">
    <property type="component" value="Unassembled WGS sequence"/>
</dbReference>
<reference evidence="12 13" key="1">
    <citation type="submission" date="2019-04" db="EMBL/GenBank/DDBJ databases">
        <title>Sphingobacterium olei sp. nov., isolated from oil-contaminated soil.</title>
        <authorList>
            <person name="Liu B."/>
        </authorList>
    </citation>
    <scope>NUCLEOTIDE SEQUENCE [LARGE SCALE GENOMIC DNA]</scope>
    <source>
        <strain evidence="12 13">Y3L14</strain>
    </source>
</reference>
<keyword evidence="4 8" id="KW-0812">Transmembrane</keyword>
<keyword evidence="6 8" id="KW-0472">Membrane</keyword>
<protein>
    <submittedName>
        <fullName evidence="12">SusC/RagA family TonB-linked outer membrane protein</fullName>
    </submittedName>
</protein>
<dbReference type="InterPro" id="IPR023996">
    <property type="entry name" value="TonB-dep_OMP_SusC/RagA"/>
</dbReference>
<evidence type="ECO:0000256" key="1">
    <source>
        <dbReference type="ARBA" id="ARBA00004571"/>
    </source>
</evidence>
<dbReference type="Pfam" id="PF13715">
    <property type="entry name" value="CarbopepD_reg_2"/>
    <property type="match status" value="1"/>
</dbReference>
<comment type="subcellular location">
    <subcellularLocation>
        <location evidence="1 8">Cell outer membrane</location>
        <topology evidence="1 8">Multi-pass membrane protein</topology>
    </subcellularLocation>
</comment>
<comment type="similarity">
    <text evidence="8 9">Belongs to the TonB-dependent receptor family.</text>
</comment>
<dbReference type="NCBIfam" id="TIGR04057">
    <property type="entry name" value="SusC_RagA_signa"/>
    <property type="match status" value="1"/>
</dbReference>
<dbReference type="Gene3D" id="2.40.170.20">
    <property type="entry name" value="TonB-dependent receptor, beta-barrel domain"/>
    <property type="match status" value="1"/>
</dbReference>
<dbReference type="AlphaFoldDB" id="A0A4U0GX48"/>
<keyword evidence="3 8" id="KW-1134">Transmembrane beta strand</keyword>
<dbReference type="SUPFAM" id="SSF56935">
    <property type="entry name" value="Porins"/>
    <property type="match status" value="1"/>
</dbReference>
<feature type="domain" description="TonB-dependent receptor plug" evidence="11">
    <location>
        <begin position="262"/>
        <end position="393"/>
    </location>
</feature>
<dbReference type="OrthoDB" id="9768177at2"/>
<dbReference type="InterPro" id="IPR008969">
    <property type="entry name" value="CarboxyPept-like_regulatory"/>
</dbReference>
<dbReference type="InterPro" id="IPR000531">
    <property type="entry name" value="Beta-barrel_TonB"/>
</dbReference>
<dbReference type="InterPro" id="IPR037066">
    <property type="entry name" value="Plug_dom_sf"/>
</dbReference>
<dbReference type="InterPro" id="IPR012910">
    <property type="entry name" value="Plug_dom"/>
</dbReference>
<evidence type="ECO:0000256" key="7">
    <source>
        <dbReference type="ARBA" id="ARBA00023237"/>
    </source>
</evidence>
<evidence type="ECO:0000256" key="5">
    <source>
        <dbReference type="ARBA" id="ARBA00023077"/>
    </source>
</evidence>
<dbReference type="EMBL" id="SUKA01000005">
    <property type="protein sequence ID" value="TJY63697.1"/>
    <property type="molecule type" value="Genomic_DNA"/>
</dbReference>
<dbReference type="PROSITE" id="PS52016">
    <property type="entry name" value="TONB_DEPENDENT_REC_3"/>
    <property type="match status" value="1"/>
</dbReference>
<dbReference type="Gene3D" id="2.170.130.10">
    <property type="entry name" value="TonB-dependent receptor, plug domain"/>
    <property type="match status" value="1"/>
</dbReference>
<dbReference type="InterPro" id="IPR023997">
    <property type="entry name" value="TonB-dep_OMP_SusC/RagA_CS"/>
</dbReference>
<dbReference type="Gene3D" id="2.60.40.1120">
    <property type="entry name" value="Carboxypeptidase-like, regulatory domain"/>
    <property type="match status" value="1"/>
</dbReference>
<keyword evidence="5 9" id="KW-0798">TonB box</keyword>
<dbReference type="NCBIfam" id="TIGR04056">
    <property type="entry name" value="OMP_RagA_SusC"/>
    <property type="match status" value="1"/>
</dbReference>
<keyword evidence="13" id="KW-1185">Reference proteome</keyword>
<keyword evidence="7 8" id="KW-0998">Cell outer membrane</keyword>
<accession>A0A4U0GX48</accession>
<evidence type="ECO:0000259" key="11">
    <source>
        <dbReference type="Pfam" id="PF07715"/>
    </source>
</evidence>
<dbReference type="SUPFAM" id="SSF49464">
    <property type="entry name" value="Carboxypeptidase regulatory domain-like"/>
    <property type="match status" value="1"/>
</dbReference>
<evidence type="ECO:0000256" key="9">
    <source>
        <dbReference type="RuleBase" id="RU003357"/>
    </source>
</evidence>
<evidence type="ECO:0000259" key="10">
    <source>
        <dbReference type="Pfam" id="PF00593"/>
    </source>
</evidence>
<evidence type="ECO:0000256" key="6">
    <source>
        <dbReference type="ARBA" id="ARBA00023136"/>
    </source>
</evidence>